<organism evidence="2 3">
    <name type="scientific">Brassica napus</name>
    <name type="common">Rape</name>
    <dbReference type="NCBI Taxonomy" id="3708"/>
    <lineage>
        <taxon>Eukaryota</taxon>
        <taxon>Viridiplantae</taxon>
        <taxon>Streptophyta</taxon>
        <taxon>Embryophyta</taxon>
        <taxon>Tracheophyta</taxon>
        <taxon>Spermatophyta</taxon>
        <taxon>Magnoliopsida</taxon>
        <taxon>eudicotyledons</taxon>
        <taxon>Gunneridae</taxon>
        <taxon>Pentapetalae</taxon>
        <taxon>rosids</taxon>
        <taxon>malvids</taxon>
        <taxon>Brassicales</taxon>
        <taxon>Brassicaceae</taxon>
        <taxon>Brassiceae</taxon>
        <taxon>Brassica</taxon>
    </lineage>
</organism>
<evidence type="ECO:0000313" key="2">
    <source>
        <dbReference type="EMBL" id="KAH0857846.1"/>
    </source>
</evidence>
<dbReference type="PANTHER" id="PTHR33971:SF1">
    <property type="entry name" value="OS02G0743600 PROTEIN"/>
    <property type="match status" value="1"/>
</dbReference>
<evidence type="ECO:0000313" key="3">
    <source>
        <dbReference type="Proteomes" id="UP000824890"/>
    </source>
</evidence>
<protein>
    <submittedName>
        <fullName evidence="2">Uncharacterized protein</fullName>
    </submittedName>
</protein>
<accession>A0ABQ7XS20</accession>
<feature type="region of interest" description="Disordered" evidence="1">
    <location>
        <begin position="250"/>
        <end position="287"/>
    </location>
</feature>
<reference evidence="2 3" key="1">
    <citation type="submission" date="2021-05" db="EMBL/GenBank/DDBJ databases">
        <title>Genome Assembly of Synthetic Allotetraploid Brassica napus Reveals Homoeologous Exchanges between Subgenomes.</title>
        <authorList>
            <person name="Davis J.T."/>
        </authorList>
    </citation>
    <scope>NUCLEOTIDE SEQUENCE [LARGE SCALE GENOMIC DNA]</scope>
    <source>
        <strain evidence="3">cv. Da-Ae</strain>
        <tissue evidence="2">Seedling</tissue>
    </source>
</reference>
<feature type="compositionally biased region" description="Basic and acidic residues" evidence="1">
    <location>
        <begin position="144"/>
        <end position="173"/>
    </location>
</feature>
<name>A0ABQ7XS20_BRANA</name>
<dbReference type="EMBL" id="JAGKQM010000019">
    <property type="protein sequence ID" value="KAH0857846.1"/>
    <property type="molecule type" value="Genomic_DNA"/>
</dbReference>
<proteinExistence type="predicted"/>
<evidence type="ECO:0000256" key="1">
    <source>
        <dbReference type="SAM" id="MobiDB-lite"/>
    </source>
</evidence>
<feature type="compositionally biased region" description="Acidic residues" evidence="1">
    <location>
        <begin position="7"/>
        <end position="18"/>
    </location>
</feature>
<dbReference type="PANTHER" id="PTHR33971">
    <property type="entry name" value="OS06G0232000 PROTEIN"/>
    <property type="match status" value="1"/>
</dbReference>
<feature type="compositionally biased region" description="Basic residues" evidence="1">
    <location>
        <begin position="270"/>
        <end position="280"/>
    </location>
</feature>
<keyword evidence="3" id="KW-1185">Reference proteome</keyword>
<sequence length="287" mass="32850">MPYYTRDEDEVDDFDEFDPTPYSGGYDITVIYGRPIPPCDDTCYPLSSAADEDFEYERPEFTSYHDPSAYAEEALNTEYSSYSRPKPRPGFRPGSAGGGHVQGERPDPSYGSGYGGATEAEYGRRPESGYGGRSETETGYGSGYEKKPSFGEERSEYERKPSYGRSGEEEGGYRKPSYGRSEDQVESYIKPTSYERSEEQEEGSYRKPSYGRNDDDDDEERRNRSGDDEEGSYGRKKYVCLNRKLVLLPPFNFIGSGGNDSNDDDEEKKQHRYKHHHHQRRRDEDDD</sequence>
<feature type="region of interest" description="Disordered" evidence="1">
    <location>
        <begin position="75"/>
        <end position="236"/>
    </location>
</feature>
<feature type="region of interest" description="Disordered" evidence="1">
    <location>
        <begin position="1"/>
        <end position="22"/>
    </location>
</feature>
<comment type="caution">
    <text evidence="2">The sequence shown here is derived from an EMBL/GenBank/DDBJ whole genome shotgun (WGS) entry which is preliminary data.</text>
</comment>
<dbReference type="InterPro" id="IPR038943">
    <property type="entry name" value="PLDrp1-like"/>
</dbReference>
<dbReference type="Proteomes" id="UP000824890">
    <property type="component" value="Unassembled WGS sequence"/>
</dbReference>
<gene>
    <name evidence="2" type="ORF">HID58_086107</name>
</gene>